<proteinExistence type="inferred from homology"/>
<evidence type="ECO:0000256" key="4">
    <source>
        <dbReference type="ARBA" id="ARBA00023136"/>
    </source>
</evidence>
<dbReference type="PANTHER" id="PTHR12483">
    <property type="entry name" value="SOLUTE CARRIER FAMILY 31 COPPER TRANSPORTERS"/>
    <property type="match status" value="1"/>
</dbReference>
<evidence type="ECO:0000256" key="1">
    <source>
        <dbReference type="ARBA" id="ARBA00004141"/>
    </source>
</evidence>
<evidence type="ECO:0000256" key="6">
    <source>
        <dbReference type="SAM" id="SignalP"/>
    </source>
</evidence>
<comment type="similarity">
    <text evidence="5">Belongs to the copper transporter (Ctr) (TC 1.A.56) family. SLC31A subfamily.</text>
</comment>
<accession>A0A0C2ZLV7</accession>
<feature type="chain" id="PRO_5002160401" description="Copper transport protein" evidence="6">
    <location>
        <begin position="20"/>
        <end position="187"/>
    </location>
</feature>
<dbReference type="OrthoDB" id="73901at2759"/>
<keyword evidence="5" id="KW-0187">Copper transport</keyword>
<dbReference type="Proteomes" id="UP000053989">
    <property type="component" value="Unassembled WGS sequence"/>
</dbReference>
<gene>
    <name evidence="7" type="ORF">SCLCIDRAFT_794794</name>
</gene>
<feature type="signal peptide" evidence="6">
    <location>
        <begin position="1"/>
        <end position="19"/>
    </location>
</feature>
<reference evidence="8" key="2">
    <citation type="submission" date="2015-01" db="EMBL/GenBank/DDBJ databases">
        <title>Evolutionary Origins and Diversification of the Mycorrhizal Mutualists.</title>
        <authorList>
            <consortium name="DOE Joint Genome Institute"/>
            <consortium name="Mycorrhizal Genomics Consortium"/>
            <person name="Kohler A."/>
            <person name="Kuo A."/>
            <person name="Nagy L.G."/>
            <person name="Floudas D."/>
            <person name="Copeland A."/>
            <person name="Barry K.W."/>
            <person name="Cichocki N."/>
            <person name="Veneault-Fourrey C."/>
            <person name="LaButti K."/>
            <person name="Lindquist E.A."/>
            <person name="Lipzen A."/>
            <person name="Lundell T."/>
            <person name="Morin E."/>
            <person name="Murat C."/>
            <person name="Riley R."/>
            <person name="Ohm R."/>
            <person name="Sun H."/>
            <person name="Tunlid A."/>
            <person name="Henrissat B."/>
            <person name="Grigoriev I.V."/>
            <person name="Hibbett D.S."/>
            <person name="Martin F."/>
        </authorList>
    </citation>
    <scope>NUCLEOTIDE SEQUENCE [LARGE SCALE GENOMIC DNA]</scope>
    <source>
        <strain evidence="8">Foug A</strain>
    </source>
</reference>
<keyword evidence="4 5" id="KW-0472">Membrane</keyword>
<dbReference type="HOGENOM" id="CLU_090404_0_1_1"/>
<dbReference type="InterPro" id="IPR007274">
    <property type="entry name" value="Cop_transporter"/>
</dbReference>
<comment type="subcellular location">
    <subcellularLocation>
        <location evidence="1 5">Membrane</location>
        <topology evidence="1 5">Multi-pass membrane protein</topology>
    </subcellularLocation>
</comment>
<evidence type="ECO:0000256" key="5">
    <source>
        <dbReference type="RuleBase" id="RU367022"/>
    </source>
</evidence>
<keyword evidence="2 5" id="KW-0812">Transmembrane</keyword>
<dbReference type="AlphaFoldDB" id="A0A0C2ZLV7"/>
<dbReference type="InParanoid" id="A0A0C2ZLV7"/>
<keyword evidence="8" id="KW-1185">Reference proteome</keyword>
<protein>
    <recommendedName>
        <fullName evidence="5">Copper transport protein</fullName>
    </recommendedName>
</protein>
<keyword evidence="5" id="KW-0406">Ion transport</keyword>
<keyword evidence="3 5" id="KW-1133">Transmembrane helix</keyword>
<dbReference type="STRING" id="1036808.A0A0C2ZLV7"/>
<dbReference type="EMBL" id="KN822041">
    <property type="protein sequence ID" value="KIM62558.1"/>
    <property type="molecule type" value="Genomic_DNA"/>
</dbReference>
<feature type="transmembrane region" description="Helical" evidence="5">
    <location>
        <begin position="51"/>
        <end position="77"/>
    </location>
</feature>
<keyword evidence="6" id="KW-0732">Signal</keyword>
<evidence type="ECO:0000313" key="7">
    <source>
        <dbReference type="EMBL" id="KIM62558.1"/>
    </source>
</evidence>
<name>A0A0C2ZLV7_9AGAM</name>
<sequence>MYWTYLAVLLLYHVQGSTADDNGMNMSMDGAMVLAMGNMIPYLHFTIGDSLWFLGWVPQSVGAMVGACIGLFLLALLERWLAACRSLMETHWDARANLVLADKLNAPQSPPKSGPFNTLFGWLAPPFILAHDIPRGVTYAAHALLNYLFMLAIMTFQLGYIFSLVVGEGVGEMLFGRYLPAAHISAD</sequence>
<organism evidence="7 8">
    <name type="scientific">Scleroderma citrinum Foug A</name>
    <dbReference type="NCBI Taxonomy" id="1036808"/>
    <lineage>
        <taxon>Eukaryota</taxon>
        <taxon>Fungi</taxon>
        <taxon>Dikarya</taxon>
        <taxon>Basidiomycota</taxon>
        <taxon>Agaricomycotina</taxon>
        <taxon>Agaricomycetes</taxon>
        <taxon>Agaricomycetidae</taxon>
        <taxon>Boletales</taxon>
        <taxon>Sclerodermatineae</taxon>
        <taxon>Sclerodermataceae</taxon>
        <taxon>Scleroderma</taxon>
    </lineage>
</organism>
<dbReference type="PANTHER" id="PTHR12483:SF27">
    <property type="entry name" value="COPPER TRANSPORT PROTEIN CTR1"/>
    <property type="match status" value="1"/>
</dbReference>
<keyword evidence="5" id="KW-0186">Copper</keyword>
<dbReference type="Pfam" id="PF04145">
    <property type="entry name" value="Ctr"/>
    <property type="match status" value="1"/>
</dbReference>
<dbReference type="GO" id="GO:0005886">
    <property type="term" value="C:plasma membrane"/>
    <property type="evidence" value="ECO:0007669"/>
    <property type="project" value="TreeGrafter"/>
</dbReference>
<keyword evidence="5" id="KW-0813">Transport</keyword>
<evidence type="ECO:0000256" key="3">
    <source>
        <dbReference type="ARBA" id="ARBA00022989"/>
    </source>
</evidence>
<dbReference type="GO" id="GO:0005375">
    <property type="term" value="F:copper ion transmembrane transporter activity"/>
    <property type="evidence" value="ECO:0007669"/>
    <property type="project" value="UniProtKB-UniRule"/>
</dbReference>
<feature type="transmembrane region" description="Helical" evidence="5">
    <location>
        <begin position="144"/>
        <end position="166"/>
    </location>
</feature>
<evidence type="ECO:0000313" key="8">
    <source>
        <dbReference type="Proteomes" id="UP000053989"/>
    </source>
</evidence>
<evidence type="ECO:0000256" key="2">
    <source>
        <dbReference type="ARBA" id="ARBA00022692"/>
    </source>
</evidence>
<reference evidence="7 8" key="1">
    <citation type="submission" date="2014-04" db="EMBL/GenBank/DDBJ databases">
        <authorList>
            <consortium name="DOE Joint Genome Institute"/>
            <person name="Kuo A."/>
            <person name="Kohler A."/>
            <person name="Nagy L.G."/>
            <person name="Floudas D."/>
            <person name="Copeland A."/>
            <person name="Barry K.W."/>
            <person name="Cichocki N."/>
            <person name="Veneault-Fourrey C."/>
            <person name="LaButti K."/>
            <person name="Lindquist E.A."/>
            <person name="Lipzen A."/>
            <person name="Lundell T."/>
            <person name="Morin E."/>
            <person name="Murat C."/>
            <person name="Sun H."/>
            <person name="Tunlid A."/>
            <person name="Henrissat B."/>
            <person name="Grigoriev I.V."/>
            <person name="Hibbett D.S."/>
            <person name="Martin F."/>
            <person name="Nordberg H.P."/>
            <person name="Cantor M.N."/>
            <person name="Hua S.X."/>
        </authorList>
    </citation>
    <scope>NUCLEOTIDE SEQUENCE [LARGE SCALE GENOMIC DNA]</scope>
    <source>
        <strain evidence="7 8">Foug A</strain>
    </source>
</reference>